<name>A0ABS5TPV2_9ACTN</name>
<dbReference type="InterPro" id="IPR036291">
    <property type="entry name" value="NAD(P)-bd_dom_sf"/>
</dbReference>
<gene>
    <name evidence="5" type="ORF">KIH74_29575</name>
</gene>
<reference evidence="5 6" key="1">
    <citation type="submission" date="2021-05" db="EMBL/GenBank/DDBJ databases">
        <title>Kineosporia and Streptomyces sp. nov. two new marine actinobacteria isolated from Coral.</title>
        <authorList>
            <person name="Buangrab K."/>
            <person name="Sutthacheep M."/>
            <person name="Yeemin T."/>
            <person name="Harunari E."/>
            <person name="Igarashi Y."/>
            <person name="Kanchanasin P."/>
            <person name="Tanasupawat S."/>
            <person name="Phongsopitanun W."/>
        </authorList>
    </citation>
    <scope>NUCLEOTIDE SEQUENCE [LARGE SCALE GENOMIC DNA]</scope>
    <source>
        <strain evidence="5 6">J2-2</strain>
    </source>
</reference>
<dbReference type="SUPFAM" id="SSF50129">
    <property type="entry name" value="GroES-like"/>
    <property type="match status" value="1"/>
</dbReference>
<proteinExistence type="predicted"/>
<dbReference type="InterPro" id="IPR013154">
    <property type="entry name" value="ADH-like_N"/>
</dbReference>
<evidence type="ECO:0000259" key="4">
    <source>
        <dbReference type="Pfam" id="PF08240"/>
    </source>
</evidence>
<keyword evidence="6" id="KW-1185">Reference proteome</keyword>
<evidence type="ECO:0000313" key="5">
    <source>
        <dbReference type="EMBL" id="MBT0773131.1"/>
    </source>
</evidence>
<dbReference type="Pfam" id="PF00107">
    <property type="entry name" value="ADH_zinc_N"/>
    <property type="match status" value="1"/>
</dbReference>
<evidence type="ECO:0000256" key="2">
    <source>
        <dbReference type="ARBA" id="ARBA00023002"/>
    </source>
</evidence>
<organism evidence="5 6">
    <name type="scientific">Kineosporia corallincola</name>
    <dbReference type="NCBI Taxonomy" id="2835133"/>
    <lineage>
        <taxon>Bacteria</taxon>
        <taxon>Bacillati</taxon>
        <taxon>Actinomycetota</taxon>
        <taxon>Actinomycetes</taxon>
        <taxon>Kineosporiales</taxon>
        <taxon>Kineosporiaceae</taxon>
        <taxon>Kineosporia</taxon>
    </lineage>
</organism>
<evidence type="ECO:0000313" key="6">
    <source>
        <dbReference type="Proteomes" id="UP001197247"/>
    </source>
</evidence>
<dbReference type="EMBL" id="JAHBAY010000015">
    <property type="protein sequence ID" value="MBT0773131.1"/>
    <property type="molecule type" value="Genomic_DNA"/>
</dbReference>
<dbReference type="Pfam" id="PF08240">
    <property type="entry name" value="ADH_N"/>
    <property type="match status" value="1"/>
</dbReference>
<dbReference type="InterPro" id="IPR013149">
    <property type="entry name" value="ADH-like_C"/>
</dbReference>
<dbReference type="PANTHER" id="PTHR43401">
    <property type="entry name" value="L-THREONINE 3-DEHYDROGENASE"/>
    <property type="match status" value="1"/>
</dbReference>
<evidence type="ECO:0000256" key="1">
    <source>
        <dbReference type="ARBA" id="ARBA00001947"/>
    </source>
</evidence>
<comment type="cofactor">
    <cofactor evidence="1">
        <name>Zn(2+)</name>
        <dbReference type="ChEBI" id="CHEBI:29105"/>
    </cofactor>
</comment>
<feature type="domain" description="Alcohol dehydrogenase-like N-terminal" evidence="4">
    <location>
        <begin position="25"/>
        <end position="92"/>
    </location>
</feature>
<accession>A0ABS5TPV2</accession>
<feature type="domain" description="Alcohol dehydrogenase-like C-terminal" evidence="3">
    <location>
        <begin position="152"/>
        <end position="262"/>
    </location>
</feature>
<dbReference type="InterPro" id="IPR050129">
    <property type="entry name" value="Zn_alcohol_dh"/>
</dbReference>
<dbReference type="SUPFAM" id="SSF51735">
    <property type="entry name" value="NAD(P)-binding Rossmann-fold domains"/>
    <property type="match status" value="1"/>
</dbReference>
<comment type="caution">
    <text evidence="5">The sequence shown here is derived from an EMBL/GenBank/DDBJ whole genome shotgun (WGS) entry which is preliminary data.</text>
</comment>
<evidence type="ECO:0000259" key="3">
    <source>
        <dbReference type="Pfam" id="PF00107"/>
    </source>
</evidence>
<dbReference type="RefSeq" id="WP_214159659.1">
    <property type="nucleotide sequence ID" value="NZ_JAHBAY010000015.1"/>
</dbReference>
<protein>
    <submittedName>
        <fullName evidence="5">Zinc-binding dehydrogenase</fullName>
    </submittedName>
</protein>
<keyword evidence="2" id="KW-0560">Oxidoreductase</keyword>
<dbReference type="Proteomes" id="UP001197247">
    <property type="component" value="Unassembled WGS sequence"/>
</dbReference>
<dbReference type="PANTHER" id="PTHR43401:SF2">
    <property type="entry name" value="L-THREONINE 3-DEHYDROGENASE"/>
    <property type="match status" value="1"/>
</dbReference>
<dbReference type="Gene3D" id="3.40.50.720">
    <property type="entry name" value="NAD(P)-binding Rossmann-like Domain"/>
    <property type="match status" value="1"/>
</dbReference>
<sequence>MWAYRLAGPGRFERCTVAEPDAPSAGQVVLRTTSGGICGSDLNFFRGGTTPEGTSKDSMFGVPGFPLHEITGQVVASAHPEHAVGDRVVGWAARTDGVAEFVTTSGDEVAAYRAGLKPEIAVLIQPLACVLHAVGAMGDVRGKNVALLGLGPIGLLFAHVLRDRGAGRITGVDRVNRAVLGARFGVDEVVWASADRWARDAVLEPELVVECIGHQAGTLNDAIRAVASNGQIYYFGVADESSQSVDLRRLQRKNLTLRSGITLDRRRALAEADTYLAGHPELESGYVTDVFHAVEIESAYRRALNPTAEQGKVVVRMP</sequence>
<dbReference type="InterPro" id="IPR011032">
    <property type="entry name" value="GroES-like_sf"/>
</dbReference>
<dbReference type="Gene3D" id="3.90.180.10">
    <property type="entry name" value="Medium-chain alcohol dehydrogenases, catalytic domain"/>
    <property type="match status" value="2"/>
</dbReference>